<comment type="caution">
    <text evidence="2">The sequence shown here is derived from an EMBL/GenBank/DDBJ whole genome shotgun (WGS) entry which is preliminary data.</text>
</comment>
<accession>A0ABW6DMK0</accession>
<evidence type="ECO:0000313" key="2">
    <source>
        <dbReference type="EMBL" id="MFD3408739.1"/>
    </source>
</evidence>
<name>A0ABW6DMK0_9BACT</name>
<dbReference type="SUPFAM" id="SSF56935">
    <property type="entry name" value="Porins"/>
    <property type="match status" value="1"/>
</dbReference>
<evidence type="ECO:0008006" key="4">
    <source>
        <dbReference type="Google" id="ProtNLM"/>
    </source>
</evidence>
<dbReference type="EMBL" id="JBBKXX010000003">
    <property type="protein sequence ID" value="MFD3408739.1"/>
    <property type="molecule type" value="Genomic_DNA"/>
</dbReference>
<proteinExistence type="predicted"/>
<dbReference type="Proteomes" id="UP001598019">
    <property type="component" value="Unassembled WGS sequence"/>
</dbReference>
<evidence type="ECO:0000313" key="3">
    <source>
        <dbReference type="Proteomes" id="UP001598019"/>
    </source>
</evidence>
<feature type="chain" id="PRO_5046519902" description="Transporter" evidence="1">
    <location>
        <begin position="20"/>
        <end position="517"/>
    </location>
</feature>
<reference evidence="2 3" key="1">
    <citation type="submission" date="2024-03" db="EMBL/GenBank/DDBJ databases">
        <title>Aquirufa genome sequencing.</title>
        <authorList>
            <person name="Pitt A."/>
            <person name="Hahn M.W."/>
        </authorList>
    </citation>
    <scope>NUCLEOTIDE SEQUENCE [LARGE SCALE GENOMIC DNA]</scope>
    <source>
        <strain evidence="2 3">HETE-83D</strain>
    </source>
</reference>
<sequence length="517" mass="55482">MKKALFLLFSVCTLSEAVAQIYTYPSLAKQFSTSYSAGTARMQALGGASSALGADLSSLTGNPAGLGFYTRSEVNMSLAYTAVQTKSSYLNTSSEATESQIQMPTLGMVLSGNYLGGGDWHGSFGFGYSRQAIFIQPIQISGTNNRSSLLDNFIEKANDKGATGASLDEEYDAYSGTASSPEALAYQTYLINPNSVSGGAPFERFQPLLPTNQYGAATNSGSLSSWDFAYGASYRDKFYLGAAIHFSKISASSSTTWEDEFVGAKNVAGFQYAETLLTSGSGIAVSLGGIYKVNPSLRLSLAFRSPTYYDQMNETYDARLFPNVIGIPAIGTTGNPITITKVNPMRLTTNEFTYQLLSPMKVSGGFAFFFSKRGFLTADLEYVGYGGMKVYSAELGGSANQAFQAKYNGQISRNFEGSLNVKVGSEIRLTSSLSVRGGVAMFGSGYAASYDTIDRNAFQFSGGIGYRKSNFYLDLTAIQRTQKDAYTPYTLKNASDFSSATLDLTSMQLMLGGGIYF</sequence>
<gene>
    <name evidence="2" type="ORF">SKC37_08735</name>
</gene>
<dbReference type="Gene3D" id="2.40.160.60">
    <property type="entry name" value="Outer membrane protein transport protein (OMPP1/FadL/TodX)"/>
    <property type="match status" value="1"/>
</dbReference>
<organism evidence="2 3">
    <name type="scientific">Aquirufa esocilacus</name>
    <dbReference type="NCBI Taxonomy" id="3096513"/>
    <lineage>
        <taxon>Bacteria</taxon>
        <taxon>Pseudomonadati</taxon>
        <taxon>Bacteroidota</taxon>
        <taxon>Cytophagia</taxon>
        <taxon>Cytophagales</taxon>
        <taxon>Flectobacillaceae</taxon>
        <taxon>Aquirufa</taxon>
    </lineage>
</organism>
<evidence type="ECO:0000256" key="1">
    <source>
        <dbReference type="SAM" id="SignalP"/>
    </source>
</evidence>
<protein>
    <recommendedName>
        <fullName evidence="4">Transporter</fullName>
    </recommendedName>
</protein>
<feature type="signal peptide" evidence="1">
    <location>
        <begin position="1"/>
        <end position="19"/>
    </location>
</feature>
<keyword evidence="3" id="KW-1185">Reference proteome</keyword>
<keyword evidence="1" id="KW-0732">Signal</keyword>
<dbReference type="RefSeq" id="WP_377981116.1">
    <property type="nucleotide sequence ID" value="NZ_JBBKXX010000003.1"/>
</dbReference>